<reference evidence="4 5" key="1">
    <citation type="submission" date="2016-09" db="EMBL/GenBank/DDBJ databases">
        <title>genome sequence of Mycobacterium sp. 739 SCH.</title>
        <authorList>
            <person name="Greninger A.L."/>
            <person name="Qin X."/>
            <person name="Jerome K."/>
            <person name="Vora S."/>
            <person name="Quinn K."/>
        </authorList>
    </citation>
    <scope>NUCLEOTIDE SEQUENCE [LARGE SCALE GENOMIC DNA]</scope>
    <source>
        <strain evidence="4 5">SCH</strain>
    </source>
</reference>
<sequence length="1366" mass="138311">MATLAAATVGAGIVDQFKQVMSVGMDWTNAMNTLGAVTGATTQQLSAAGAAARQLGNDVSLPATSANDAITAMTELAKGGLNLQDSMDGAKGSLQLAAAAQIDAGKAAEIQANALATFGLKGTQAGHVADLLANGTNNATGSAQDMAYALQAGSAVASGMAISVDDTITALSLLAKNAITGSDSGTLLKSALLALQSPSDQAAGALDTLGVKAYDAQGNFVGLPTIFGQLADAQKRLTPEMYQYATSTAFGSDAARLAAIAGREGSAGFEAMFRSVTKVGGASEVAAAKTKGLPGAWERVKNAVESLQLSTYDQLEGPTTRLLDGMSGALSGIPDKASAAWRALTLNPTIRNTWADTVDVFKVLGGVAADAGPSVLEIVKSLGTASATLGVGTWQLFVAALEAAAGILDALSPVLGGVASLMRDNQAAVTAAAAAWLAFKTVPDLLGRVRGAAEPTSAAFSSFTERLQAVRTGISDFGSAYRDSVKWMQQSNPTTSTAARALFGMGSTAQTASAHLRVLAVNAGAVATGGLNLIKSAAGGLMGALGGPWGVAIMGATTAIGLLGQAHAEAERKARDQRVAEQELQTTLDSATGIVTKATREAVAKRFTTDDGNGPTVIQRAQSLGIDTGAVIDASTGTGDPRALDYIRQQASERGVDAGLRGINAVGSGGQQINYRSIQKYMADAGVTSEQLNAALLRQGTAWDDVSAKLAKMPQAANGTGISLQKIVDLMPDANESFITLAQAVEQQRSQLGNATSAQQDYLTSLNGTWQATQEGVNRFKDLGASIVAVPDNKTVVVDSLTTEAEQKVTALGYTVERLPNGQVKVTAETDDAKARIAALVEQVNKPVDMPVQLRILNREALNLPTRTVDAPVVVPDGAGPRSSYAHGAIAMAGGGLRQITKPRDADIYAGRGAGTIFAEEETGGEAYIPLALSKRNRSRRILAEVARLFGMNVMADGGISLDTLKQYASQLSGGTYVRGGPAGPTGTDCSGAQAWMANLLTGGSGRFSTADEAQALSSRGFIQGDPPPGVAAYWIGWKNGGPGGGHTAGTIVDPNGGSVNVEMGGANGGGAYGGSAAGASSFPNRAWIQVAGGEDPDAVSNFSGGSSAAVQSASARVTSAKASVTSAQASLDQANAAVNEAKATGKSADKIAAAEKRRDAAQQRLDAATERQTAAETKLAEVKDKAASGTDKGSGTNDFSTLGSSLASGFFETIGLPGFNNLLENPTVKSLFGGLNYGLGLLAGPQDDTSTGGSAGGGGDLIGSLLSGIAPGLSNIGPSLTNAEAGVQASRTPVADPNVTSASPKVLPQTVNLPDGVHVGSGAPAGPIVEVNGNLGVDPRDFTNRVHAAYNAAWRGSGMDAFRPA</sequence>
<dbReference type="InterPro" id="IPR010090">
    <property type="entry name" value="Phage_tape_meas"/>
</dbReference>
<feature type="compositionally biased region" description="Basic and acidic residues" evidence="2">
    <location>
        <begin position="1148"/>
        <end position="1162"/>
    </location>
</feature>
<protein>
    <submittedName>
        <fullName evidence="4">Phage tail tape measure protein</fullName>
    </submittedName>
</protein>
<dbReference type="PANTHER" id="PTHR37813:SF1">
    <property type="entry name" value="FELS-2 PROPHAGE PROTEIN"/>
    <property type="match status" value="1"/>
</dbReference>
<comment type="caution">
    <text evidence="4">The sequence shown here is derived from an EMBL/GenBank/DDBJ whole genome shotgun (WGS) entry which is preliminary data.</text>
</comment>
<dbReference type="Pfam" id="PF10145">
    <property type="entry name" value="PhageMin_Tail"/>
    <property type="match status" value="1"/>
</dbReference>
<feature type="region of interest" description="Disordered" evidence="2">
    <location>
        <begin position="1143"/>
        <end position="1199"/>
    </location>
</feature>
<keyword evidence="5" id="KW-1185">Reference proteome</keyword>
<evidence type="ECO:0000256" key="2">
    <source>
        <dbReference type="SAM" id="MobiDB-lite"/>
    </source>
</evidence>
<evidence type="ECO:0000256" key="1">
    <source>
        <dbReference type="ARBA" id="ARBA00022612"/>
    </source>
</evidence>
<gene>
    <name evidence="4" type="ORF">BEL07_03130</name>
</gene>
<evidence type="ECO:0000313" key="5">
    <source>
        <dbReference type="Proteomes" id="UP000178953"/>
    </source>
</evidence>
<dbReference type="NCBIfam" id="TIGR01760">
    <property type="entry name" value="tape_meas_TP901"/>
    <property type="match status" value="1"/>
</dbReference>
<proteinExistence type="predicted"/>
<keyword evidence="1" id="KW-1188">Viral release from host cell</keyword>
<evidence type="ECO:0000313" key="4">
    <source>
        <dbReference type="EMBL" id="OFJ55182.1"/>
    </source>
</evidence>
<name>A0A1E8Q9M5_9MYCO</name>
<feature type="domain" description="Phage tail tape measure protein" evidence="3">
    <location>
        <begin position="50"/>
        <end position="251"/>
    </location>
</feature>
<dbReference type="EMBL" id="MCHX01000005">
    <property type="protein sequence ID" value="OFJ55182.1"/>
    <property type="molecule type" value="Genomic_DNA"/>
</dbReference>
<organism evidence="4 5">
    <name type="scientific">Mycolicibacterium grossiae</name>
    <dbReference type="NCBI Taxonomy" id="1552759"/>
    <lineage>
        <taxon>Bacteria</taxon>
        <taxon>Bacillati</taxon>
        <taxon>Actinomycetota</taxon>
        <taxon>Actinomycetes</taxon>
        <taxon>Mycobacteriales</taxon>
        <taxon>Mycobacteriaceae</taxon>
        <taxon>Mycolicibacterium</taxon>
    </lineage>
</organism>
<dbReference type="Proteomes" id="UP000178953">
    <property type="component" value="Unassembled WGS sequence"/>
</dbReference>
<evidence type="ECO:0000259" key="3">
    <source>
        <dbReference type="Pfam" id="PF10145"/>
    </source>
</evidence>
<accession>A0A1E8Q9M5</accession>
<dbReference type="PANTHER" id="PTHR37813">
    <property type="entry name" value="FELS-2 PROPHAGE PROTEIN"/>
    <property type="match status" value="1"/>
</dbReference>